<evidence type="ECO:0000313" key="3">
    <source>
        <dbReference type="Proteomes" id="UP001153709"/>
    </source>
</evidence>
<dbReference type="InterPro" id="IPR042307">
    <property type="entry name" value="Reeler_sf"/>
</dbReference>
<dbReference type="Pfam" id="PF02014">
    <property type="entry name" value="Reeler"/>
    <property type="match status" value="1"/>
</dbReference>
<proteinExistence type="predicted"/>
<dbReference type="Gene3D" id="2.60.40.4060">
    <property type="entry name" value="Reeler domain"/>
    <property type="match status" value="1"/>
</dbReference>
<dbReference type="CDD" id="cd08544">
    <property type="entry name" value="Reeler"/>
    <property type="match status" value="1"/>
</dbReference>
<dbReference type="OrthoDB" id="6418377at2759"/>
<dbReference type="PROSITE" id="PS51019">
    <property type="entry name" value="REELIN"/>
    <property type="match status" value="1"/>
</dbReference>
<evidence type="ECO:0000313" key="2">
    <source>
        <dbReference type="EMBL" id="CAG9826147.1"/>
    </source>
</evidence>
<dbReference type="PANTHER" id="PTHR45828:SF33">
    <property type="entry name" value="DOMON DOMAIN-CONTAINING PROTEIN"/>
    <property type="match status" value="1"/>
</dbReference>
<dbReference type="InterPro" id="IPR002861">
    <property type="entry name" value="Reeler_dom"/>
</dbReference>
<dbReference type="GO" id="GO:0016020">
    <property type="term" value="C:membrane"/>
    <property type="evidence" value="ECO:0007669"/>
    <property type="project" value="TreeGrafter"/>
</dbReference>
<dbReference type="InterPro" id="IPR051237">
    <property type="entry name" value="Ferric-chelate_Red/DefProt"/>
</dbReference>
<organism evidence="2 3">
    <name type="scientific">Diabrotica balteata</name>
    <name type="common">Banded cucumber beetle</name>
    <dbReference type="NCBI Taxonomy" id="107213"/>
    <lineage>
        <taxon>Eukaryota</taxon>
        <taxon>Metazoa</taxon>
        <taxon>Ecdysozoa</taxon>
        <taxon>Arthropoda</taxon>
        <taxon>Hexapoda</taxon>
        <taxon>Insecta</taxon>
        <taxon>Pterygota</taxon>
        <taxon>Neoptera</taxon>
        <taxon>Endopterygota</taxon>
        <taxon>Coleoptera</taxon>
        <taxon>Polyphaga</taxon>
        <taxon>Cucujiformia</taxon>
        <taxon>Chrysomeloidea</taxon>
        <taxon>Chrysomelidae</taxon>
        <taxon>Galerucinae</taxon>
        <taxon>Diabroticina</taxon>
        <taxon>Diabroticites</taxon>
        <taxon>Diabrotica</taxon>
    </lineage>
</organism>
<accession>A0A9N9SNK6</accession>
<dbReference type="PANTHER" id="PTHR45828">
    <property type="entry name" value="CYTOCHROME B561/FERRIC REDUCTASE TRANSMEMBRANE"/>
    <property type="match status" value="1"/>
</dbReference>
<dbReference type="AlphaFoldDB" id="A0A9N9SNK6"/>
<gene>
    <name evidence="2" type="ORF">DIABBA_LOCUS290</name>
</gene>
<sequence length="127" mass="14214">MIPKHPFTPQTSQIPYKFGFNKDKIKAGEKVDITITGTFKGLLLEVREGDNAVGEWVVADTDPDFRTLNCHGNNNTALTHKNAHYKSNVNLTWKAPNKVGKYILYATIGTTVESFWAHEAIKLINVV</sequence>
<keyword evidence="3" id="KW-1185">Reference proteome</keyword>
<dbReference type="Proteomes" id="UP001153709">
    <property type="component" value="Chromosome 1"/>
</dbReference>
<evidence type="ECO:0000259" key="1">
    <source>
        <dbReference type="PROSITE" id="PS51019"/>
    </source>
</evidence>
<feature type="domain" description="Reelin" evidence="1">
    <location>
        <begin position="1"/>
        <end position="127"/>
    </location>
</feature>
<name>A0A9N9SNK6_DIABA</name>
<reference evidence="2" key="1">
    <citation type="submission" date="2022-01" db="EMBL/GenBank/DDBJ databases">
        <authorList>
            <person name="King R."/>
        </authorList>
    </citation>
    <scope>NUCLEOTIDE SEQUENCE</scope>
</reference>
<protein>
    <recommendedName>
        <fullName evidence="1">Reelin domain-containing protein</fullName>
    </recommendedName>
</protein>
<dbReference type="EMBL" id="OU898276">
    <property type="protein sequence ID" value="CAG9826147.1"/>
    <property type="molecule type" value="Genomic_DNA"/>
</dbReference>